<dbReference type="InterPro" id="IPR052018">
    <property type="entry name" value="PHP_domain"/>
</dbReference>
<feature type="non-terminal residue" evidence="2">
    <location>
        <position position="116"/>
    </location>
</feature>
<dbReference type="GO" id="GO:0035312">
    <property type="term" value="F:5'-3' DNA exonuclease activity"/>
    <property type="evidence" value="ECO:0007669"/>
    <property type="project" value="TreeGrafter"/>
</dbReference>
<feature type="domain" description="Polymerase/histidinol phosphatase N-terminal" evidence="1">
    <location>
        <begin position="4"/>
        <end position="69"/>
    </location>
</feature>
<dbReference type="AlphaFoldDB" id="X0Z9R5"/>
<evidence type="ECO:0000259" key="1">
    <source>
        <dbReference type="SMART" id="SM00481"/>
    </source>
</evidence>
<dbReference type="SMART" id="SM00481">
    <property type="entry name" value="POLIIIAc"/>
    <property type="match status" value="1"/>
</dbReference>
<gene>
    <name evidence="2" type="ORF">S01H4_12677</name>
</gene>
<dbReference type="InterPro" id="IPR004013">
    <property type="entry name" value="PHP_dom"/>
</dbReference>
<name>X0Z9R5_9ZZZZ</name>
<dbReference type="Pfam" id="PF02811">
    <property type="entry name" value="PHP"/>
    <property type="match status" value="1"/>
</dbReference>
<dbReference type="EMBL" id="BART01005455">
    <property type="protein sequence ID" value="GAG66125.1"/>
    <property type="molecule type" value="Genomic_DNA"/>
</dbReference>
<dbReference type="Gene3D" id="3.20.20.140">
    <property type="entry name" value="Metal-dependent hydrolases"/>
    <property type="match status" value="1"/>
</dbReference>
<protein>
    <recommendedName>
        <fullName evidence="1">Polymerase/histidinol phosphatase N-terminal domain-containing protein</fullName>
    </recommendedName>
</protein>
<dbReference type="SUPFAM" id="SSF89550">
    <property type="entry name" value="PHP domain-like"/>
    <property type="match status" value="1"/>
</dbReference>
<organism evidence="2">
    <name type="scientific">marine sediment metagenome</name>
    <dbReference type="NCBI Taxonomy" id="412755"/>
    <lineage>
        <taxon>unclassified sequences</taxon>
        <taxon>metagenomes</taxon>
        <taxon>ecological metagenomes</taxon>
    </lineage>
</organism>
<comment type="caution">
    <text evidence="2">The sequence shown here is derived from an EMBL/GenBank/DDBJ whole genome shotgun (WGS) entry which is preliminary data.</text>
</comment>
<dbReference type="PANTHER" id="PTHR42924">
    <property type="entry name" value="EXONUCLEASE"/>
    <property type="match status" value="1"/>
</dbReference>
<reference evidence="2" key="1">
    <citation type="journal article" date="2014" name="Front. Microbiol.">
        <title>High frequency of phylogenetically diverse reductive dehalogenase-homologous genes in deep subseafloor sedimentary metagenomes.</title>
        <authorList>
            <person name="Kawai M."/>
            <person name="Futagami T."/>
            <person name="Toyoda A."/>
            <person name="Takaki Y."/>
            <person name="Nishi S."/>
            <person name="Hori S."/>
            <person name="Arai W."/>
            <person name="Tsubouchi T."/>
            <person name="Morono Y."/>
            <person name="Uchiyama I."/>
            <person name="Ito T."/>
            <person name="Fujiyama A."/>
            <person name="Inagaki F."/>
            <person name="Takami H."/>
        </authorList>
    </citation>
    <scope>NUCLEOTIDE SEQUENCE</scope>
    <source>
        <strain evidence="2">Expedition CK06-06</strain>
    </source>
</reference>
<sequence>MAGIDLHIHTIFSDGTYTPEEAVFQAKKLGLVAISITDHDSVAGLGSALVAGKSLGIEIVPGVEMSTDVGEDEIHILGYFLNWKKEDWDGSSGAHNHHYLYYTGKWDSVSGTSVDC</sequence>
<evidence type="ECO:0000313" key="2">
    <source>
        <dbReference type="EMBL" id="GAG66125.1"/>
    </source>
</evidence>
<dbReference type="PANTHER" id="PTHR42924:SF3">
    <property type="entry name" value="POLYMERASE_HISTIDINOL PHOSPHATASE N-TERMINAL DOMAIN-CONTAINING PROTEIN"/>
    <property type="match status" value="1"/>
</dbReference>
<dbReference type="GO" id="GO:0004534">
    <property type="term" value="F:5'-3' RNA exonuclease activity"/>
    <property type="evidence" value="ECO:0007669"/>
    <property type="project" value="TreeGrafter"/>
</dbReference>
<dbReference type="InterPro" id="IPR003141">
    <property type="entry name" value="Pol/His_phosphatase_N"/>
</dbReference>
<dbReference type="InterPro" id="IPR016195">
    <property type="entry name" value="Pol/histidinol_Pase-like"/>
</dbReference>
<accession>X0Z9R5</accession>
<proteinExistence type="predicted"/>